<dbReference type="PANTHER" id="PTHR22916:SF3">
    <property type="entry name" value="UDP-GLCNAC:BETAGAL BETA-1,3-N-ACETYLGLUCOSAMINYLTRANSFERASE-LIKE PROTEIN 1"/>
    <property type="match status" value="1"/>
</dbReference>
<dbReference type="Gene3D" id="3.90.550.10">
    <property type="entry name" value="Spore Coat Polysaccharide Biosynthesis Protein SpsA, Chain A"/>
    <property type="match status" value="1"/>
</dbReference>
<dbReference type="OrthoDB" id="9805612at2"/>
<keyword evidence="2" id="KW-0808">Transferase</keyword>
<proteinExistence type="predicted"/>
<evidence type="ECO:0000259" key="1">
    <source>
        <dbReference type="Pfam" id="PF00535"/>
    </source>
</evidence>
<organism evidence="2 3">
    <name type="scientific">Thiocapsa rosea</name>
    <dbReference type="NCBI Taxonomy" id="69360"/>
    <lineage>
        <taxon>Bacteria</taxon>
        <taxon>Pseudomonadati</taxon>
        <taxon>Pseudomonadota</taxon>
        <taxon>Gammaproteobacteria</taxon>
        <taxon>Chromatiales</taxon>
        <taxon>Chromatiaceae</taxon>
        <taxon>Thiocapsa</taxon>
    </lineage>
</organism>
<dbReference type="SUPFAM" id="SSF53448">
    <property type="entry name" value="Nucleotide-diphospho-sugar transferases"/>
    <property type="match status" value="1"/>
</dbReference>
<evidence type="ECO:0000313" key="2">
    <source>
        <dbReference type="EMBL" id="RKT47412.1"/>
    </source>
</evidence>
<dbReference type="PANTHER" id="PTHR22916">
    <property type="entry name" value="GLYCOSYLTRANSFERASE"/>
    <property type="match status" value="1"/>
</dbReference>
<dbReference type="EMBL" id="RBXL01000001">
    <property type="protein sequence ID" value="RKT47412.1"/>
    <property type="molecule type" value="Genomic_DNA"/>
</dbReference>
<dbReference type="InterPro" id="IPR001173">
    <property type="entry name" value="Glyco_trans_2-like"/>
</dbReference>
<dbReference type="Pfam" id="PF00535">
    <property type="entry name" value="Glycos_transf_2"/>
    <property type="match status" value="1"/>
</dbReference>
<evidence type="ECO:0000313" key="3">
    <source>
        <dbReference type="Proteomes" id="UP000274556"/>
    </source>
</evidence>
<gene>
    <name evidence="2" type="ORF">BDD21_4981</name>
</gene>
<sequence length="299" mass="33640">MISVVVPVYNAEPYIERALRSVLPFDAVTEILLVEDGSTDRSLALCEDLAKADARIRLVQHEGGVNRGAGATRNLGLRKAAGYLIAFLDADDYYLENRFEADLRILTEVPTCTGVYNAIGVHFYSDAARESFRSKGFESDLTSISEPVPGSELPLVLLNRHPTARGHFHLDGLTIRRQVIERVGYFDERLRLHQDSEWMFRLAYLGDLLPGSLETPVAVRGVHDQNRITSDDNGLRSRKKQFEVMADFVRAQGEPGVIRDAILMRDAYYRWKTASGPGRYLALARYRFLKAKVGRLPRG</sequence>
<reference evidence="2 3" key="1">
    <citation type="submission" date="2018-10" db="EMBL/GenBank/DDBJ databases">
        <title>Genomic Encyclopedia of Archaeal and Bacterial Type Strains, Phase II (KMG-II): from individual species to whole genera.</title>
        <authorList>
            <person name="Goeker M."/>
        </authorList>
    </citation>
    <scope>NUCLEOTIDE SEQUENCE [LARGE SCALE GENOMIC DNA]</scope>
    <source>
        <strain evidence="2 3">DSM 235</strain>
    </source>
</reference>
<dbReference type="CDD" id="cd00761">
    <property type="entry name" value="Glyco_tranf_GTA_type"/>
    <property type="match status" value="1"/>
</dbReference>
<protein>
    <submittedName>
        <fullName evidence="2">Glycosyl transferase family 2</fullName>
    </submittedName>
</protein>
<keyword evidence="3" id="KW-1185">Reference proteome</keyword>
<dbReference type="Proteomes" id="UP000274556">
    <property type="component" value="Unassembled WGS sequence"/>
</dbReference>
<dbReference type="InterPro" id="IPR029044">
    <property type="entry name" value="Nucleotide-diphossugar_trans"/>
</dbReference>
<dbReference type="AlphaFoldDB" id="A0A495VDH2"/>
<dbReference type="GO" id="GO:0016758">
    <property type="term" value="F:hexosyltransferase activity"/>
    <property type="evidence" value="ECO:0007669"/>
    <property type="project" value="UniProtKB-ARBA"/>
</dbReference>
<feature type="domain" description="Glycosyltransferase 2-like" evidence="1">
    <location>
        <begin position="3"/>
        <end position="108"/>
    </location>
</feature>
<dbReference type="RefSeq" id="WP_120799389.1">
    <property type="nucleotide sequence ID" value="NZ_RBXL01000001.1"/>
</dbReference>
<name>A0A495VDH2_9GAMM</name>
<comment type="caution">
    <text evidence="2">The sequence shown here is derived from an EMBL/GenBank/DDBJ whole genome shotgun (WGS) entry which is preliminary data.</text>
</comment>
<accession>A0A495VDH2</accession>